<dbReference type="Pfam" id="PF13041">
    <property type="entry name" value="PPR_2"/>
    <property type="match status" value="2"/>
</dbReference>
<accession>A0AAV3R2I1</accession>
<proteinExistence type="predicted"/>
<feature type="repeat" description="PPR" evidence="2">
    <location>
        <begin position="481"/>
        <end position="515"/>
    </location>
</feature>
<dbReference type="Pfam" id="PF13812">
    <property type="entry name" value="PPR_3"/>
    <property type="match status" value="1"/>
</dbReference>
<dbReference type="FunFam" id="1.25.40.10:FF:000158">
    <property type="entry name" value="pentatricopeptide repeat-containing protein At2g33680"/>
    <property type="match status" value="1"/>
</dbReference>
<dbReference type="EMBL" id="BAABME010007084">
    <property type="protein sequence ID" value="GAA0170070.1"/>
    <property type="molecule type" value="Genomic_DNA"/>
</dbReference>
<evidence type="ECO:0008006" key="5">
    <source>
        <dbReference type="Google" id="ProtNLM"/>
    </source>
</evidence>
<dbReference type="FunFam" id="1.25.40.10:FF:000694">
    <property type="entry name" value="Pentatricopeptide repeat-containing protein At3g50420"/>
    <property type="match status" value="1"/>
</dbReference>
<dbReference type="GO" id="GO:0099402">
    <property type="term" value="P:plant organ development"/>
    <property type="evidence" value="ECO:0007669"/>
    <property type="project" value="UniProtKB-ARBA"/>
</dbReference>
<keyword evidence="1" id="KW-0677">Repeat</keyword>
<evidence type="ECO:0000256" key="1">
    <source>
        <dbReference type="ARBA" id="ARBA00022737"/>
    </source>
</evidence>
<reference evidence="3 4" key="1">
    <citation type="submission" date="2024-01" db="EMBL/GenBank/DDBJ databases">
        <title>The complete chloroplast genome sequence of Lithospermum erythrorhizon: insights into the phylogenetic relationship among Boraginaceae species and the maternal lineages of purple gromwells.</title>
        <authorList>
            <person name="Okada T."/>
            <person name="Watanabe K."/>
        </authorList>
    </citation>
    <scope>NUCLEOTIDE SEQUENCE [LARGE SCALE GENOMIC DNA]</scope>
</reference>
<sequence>MLPYQETTVLVNLLIQKCATTSSVAIARQLHARILTSIPTFAKTPFVYNNIISMYSRCGSFQDCRLVFDKMPHRNLISYNSIINACSRSTRNAYLAFDLLECMQHEGLTPKASTFTSLLQASSTLGNQLLGSLVQAQCIKCGVLDDVCVHTALLGVYSSCGNLDSAKKVFRLMEIKDDMVWDFMIFGSIKNGVVLEGLKIFSGMRKNHACPNQFTFAMVLNGCSKLEDSRIGQIVHAQLIMSGTFVDLRLNNALLDMYCSCGLKETAYEVFRRIDDPDLVSWNTMLSGYAANEDGEEAISMFVQLGRVSSAKPDEYTLAAVISATKSFPASDYGKPLHARIEKAGLQGSVHVSSSVISMYFRHDETHSAEKIFRSIIVKDVVLWTDMIAGHCRTNNMESAIRLFSNMLQNGHKTDSFVLSSVLTACAELVTLRQGEVIHSMAIKAGFAAEMTVCGSLIDMYAKSGELQAAESIFSTVTRPDLCCCNSMLGGYGHHGKSKEAFRVYDEISRNSLSPDQVTFLSLFATCSHRGLVDEGKLFWSSMEELGIKPGPKHYSCMVSLLSKAGLLEEAKDFISKSPFCDDYLESWRTLLSYCITKENSQIGIQAAEQILSIDAEDSAANVLLTNLYAATGRWDGVVDIRRKLRGFSSLKDPGLSWIEVMKNIHVFSSGDQLHSDVDEVKAELHRLIGNLTLLEVKELT</sequence>
<dbReference type="InterPro" id="IPR002885">
    <property type="entry name" value="PPR_rpt"/>
</dbReference>
<dbReference type="Proteomes" id="UP001454036">
    <property type="component" value="Unassembled WGS sequence"/>
</dbReference>
<feature type="repeat" description="PPR" evidence="2">
    <location>
        <begin position="75"/>
        <end position="110"/>
    </location>
</feature>
<keyword evidence="4" id="KW-1185">Reference proteome</keyword>
<dbReference type="FunFam" id="1.25.40.10:FF:000343">
    <property type="entry name" value="Pentatricopeptide repeat-containing protein At3g58590"/>
    <property type="match status" value="1"/>
</dbReference>
<dbReference type="Pfam" id="PF20431">
    <property type="entry name" value="E_motif"/>
    <property type="match status" value="1"/>
</dbReference>
<organism evidence="3 4">
    <name type="scientific">Lithospermum erythrorhizon</name>
    <name type="common">Purple gromwell</name>
    <name type="synonym">Lithospermum officinale var. erythrorhizon</name>
    <dbReference type="NCBI Taxonomy" id="34254"/>
    <lineage>
        <taxon>Eukaryota</taxon>
        <taxon>Viridiplantae</taxon>
        <taxon>Streptophyta</taxon>
        <taxon>Embryophyta</taxon>
        <taxon>Tracheophyta</taxon>
        <taxon>Spermatophyta</taxon>
        <taxon>Magnoliopsida</taxon>
        <taxon>eudicotyledons</taxon>
        <taxon>Gunneridae</taxon>
        <taxon>Pentapetalae</taxon>
        <taxon>asterids</taxon>
        <taxon>lamiids</taxon>
        <taxon>Boraginales</taxon>
        <taxon>Boraginaceae</taxon>
        <taxon>Boraginoideae</taxon>
        <taxon>Lithospermeae</taxon>
        <taxon>Lithospermum</taxon>
    </lineage>
</organism>
<feature type="repeat" description="PPR" evidence="2">
    <location>
        <begin position="516"/>
        <end position="550"/>
    </location>
</feature>
<dbReference type="InterPro" id="IPR046848">
    <property type="entry name" value="E_motif"/>
</dbReference>
<evidence type="ECO:0000313" key="3">
    <source>
        <dbReference type="EMBL" id="GAA0170070.1"/>
    </source>
</evidence>
<protein>
    <recommendedName>
        <fullName evidence="5">Pentatricopeptide repeat-containing protein</fullName>
    </recommendedName>
</protein>
<dbReference type="PANTHER" id="PTHR24015">
    <property type="entry name" value="OS07G0578800 PROTEIN-RELATED"/>
    <property type="match status" value="1"/>
</dbReference>
<dbReference type="InterPro" id="IPR011990">
    <property type="entry name" value="TPR-like_helical_dom_sf"/>
</dbReference>
<dbReference type="Gene3D" id="1.25.40.10">
    <property type="entry name" value="Tetratricopeptide repeat domain"/>
    <property type="match status" value="6"/>
</dbReference>
<dbReference type="AlphaFoldDB" id="A0AAV3R2I1"/>
<evidence type="ECO:0000256" key="2">
    <source>
        <dbReference type="PROSITE-ProRule" id="PRU00708"/>
    </source>
</evidence>
<dbReference type="PROSITE" id="PS51375">
    <property type="entry name" value="PPR"/>
    <property type="match status" value="6"/>
</dbReference>
<gene>
    <name evidence="3" type="ORF">LIER_24415</name>
</gene>
<feature type="repeat" description="PPR" evidence="2">
    <location>
        <begin position="44"/>
        <end position="74"/>
    </location>
</feature>
<dbReference type="GO" id="GO:0003723">
    <property type="term" value="F:RNA binding"/>
    <property type="evidence" value="ECO:0007669"/>
    <property type="project" value="InterPro"/>
</dbReference>
<dbReference type="Pfam" id="PF01535">
    <property type="entry name" value="PPR"/>
    <property type="match status" value="5"/>
</dbReference>
<dbReference type="NCBIfam" id="TIGR00756">
    <property type="entry name" value="PPR"/>
    <property type="match status" value="4"/>
</dbReference>
<dbReference type="PANTHER" id="PTHR24015:SF2017">
    <property type="entry name" value="PENTATRICOPEPTIDE REPEAT-CONTAINING PROTEIN"/>
    <property type="match status" value="1"/>
</dbReference>
<evidence type="ECO:0000313" key="4">
    <source>
        <dbReference type="Proteomes" id="UP001454036"/>
    </source>
</evidence>
<feature type="repeat" description="PPR" evidence="2">
    <location>
        <begin position="278"/>
        <end position="313"/>
    </location>
</feature>
<dbReference type="GO" id="GO:0009451">
    <property type="term" value="P:RNA modification"/>
    <property type="evidence" value="ECO:0007669"/>
    <property type="project" value="InterPro"/>
</dbReference>
<feature type="repeat" description="PPR" evidence="2">
    <location>
        <begin position="380"/>
        <end position="414"/>
    </location>
</feature>
<name>A0AAV3R2I1_LITER</name>
<dbReference type="InterPro" id="IPR046960">
    <property type="entry name" value="PPR_At4g14850-like_plant"/>
</dbReference>
<comment type="caution">
    <text evidence="3">The sequence shown here is derived from an EMBL/GenBank/DDBJ whole genome shotgun (WGS) entry which is preliminary data.</text>
</comment>